<gene>
    <name evidence="2" type="ORF">HMPREF9151_01737</name>
</gene>
<keyword evidence="3" id="KW-1185">Reference proteome</keyword>
<evidence type="ECO:0000256" key="1">
    <source>
        <dbReference type="SAM" id="MobiDB-lite"/>
    </source>
</evidence>
<name>L1N882_9BACT</name>
<dbReference type="Proteomes" id="UP000010433">
    <property type="component" value="Unassembled WGS sequence"/>
</dbReference>
<proteinExistence type="predicted"/>
<dbReference type="PATRIC" id="fig|1127699.3.peg.1605"/>
<dbReference type="EMBL" id="AMEP01000101">
    <property type="protein sequence ID" value="EKX99540.1"/>
    <property type="molecule type" value="Genomic_DNA"/>
</dbReference>
<accession>L1N882</accession>
<reference evidence="2 3" key="1">
    <citation type="submission" date="2012-05" db="EMBL/GenBank/DDBJ databases">
        <authorList>
            <person name="Weinstock G."/>
            <person name="Sodergren E."/>
            <person name="Lobos E.A."/>
            <person name="Fulton L."/>
            <person name="Fulton R."/>
            <person name="Courtney L."/>
            <person name="Fronick C."/>
            <person name="O'Laughlin M."/>
            <person name="Godfrey J."/>
            <person name="Wilson R.M."/>
            <person name="Miner T."/>
            <person name="Farmer C."/>
            <person name="Delehaunty K."/>
            <person name="Cordes M."/>
            <person name="Minx P."/>
            <person name="Tomlinson C."/>
            <person name="Chen J."/>
            <person name="Wollam A."/>
            <person name="Pepin K.H."/>
            <person name="Bhonagiri V."/>
            <person name="Zhang X."/>
            <person name="Suruliraj S."/>
            <person name="Warren W."/>
            <person name="Mitreva M."/>
            <person name="Mardis E.R."/>
            <person name="Wilson R.K."/>
        </authorList>
    </citation>
    <scope>NUCLEOTIDE SEQUENCE [LARGE SCALE GENOMIC DNA]</scope>
    <source>
        <strain evidence="2 3">F0055</strain>
    </source>
</reference>
<feature type="compositionally biased region" description="Gly residues" evidence="1">
    <location>
        <begin position="268"/>
        <end position="306"/>
    </location>
</feature>
<feature type="compositionally biased region" description="Basic and acidic residues" evidence="1">
    <location>
        <begin position="241"/>
        <end position="251"/>
    </location>
</feature>
<protein>
    <submittedName>
        <fullName evidence="2">Uncharacterized protein</fullName>
    </submittedName>
</protein>
<dbReference type="STRING" id="1127699.HMPREF9151_01737"/>
<feature type="compositionally biased region" description="Polar residues" evidence="1">
    <location>
        <begin position="222"/>
        <end position="240"/>
    </location>
</feature>
<comment type="caution">
    <text evidence="2">The sequence shown here is derived from an EMBL/GenBank/DDBJ whole genome shotgun (WGS) entry which is preliminary data.</text>
</comment>
<feature type="region of interest" description="Disordered" evidence="1">
    <location>
        <begin position="217"/>
        <end position="306"/>
    </location>
</feature>
<sequence length="306" mass="35279">MAQDDDLYFIPKKAVRHQITSSSFGERNSYYAGSNRNIDEYNRRGVYHKTTQNVGSDSIGNDIIDFDREKGVYPDSSYIGKTRKKYSKARRNRDYYDEDDYIYSRRVSRFYDPWFFGYYGYYPYSRWGWDLYDPWYGGYAGYWRGYYSPWYNDWYYPYYGYGWGRPYYYGYGSYYYGYSPYYGGYYGYGWSAPVVTYHNRPISVASRTGIERRFDGVFGGSRSEQNSRATRSHQRSYSTSDDGRFGGRRLETSTPTRSYDRESSFGSGSFGGSFGGSRSVGGSSGGGGFSGGSHSSGGSGQFGGRR</sequence>
<dbReference type="RefSeq" id="WP_009163041.1">
    <property type="nucleotide sequence ID" value="NZ_KB291003.1"/>
</dbReference>
<dbReference type="AlphaFoldDB" id="L1N882"/>
<dbReference type="HOGENOM" id="CLU_857542_0_0_10"/>
<evidence type="ECO:0000313" key="3">
    <source>
        <dbReference type="Proteomes" id="UP000010433"/>
    </source>
</evidence>
<organism evidence="2 3">
    <name type="scientific">Hoylesella saccharolytica F0055</name>
    <dbReference type="NCBI Taxonomy" id="1127699"/>
    <lineage>
        <taxon>Bacteria</taxon>
        <taxon>Pseudomonadati</taxon>
        <taxon>Bacteroidota</taxon>
        <taxon>Bacteroidia</taxon>
        <taxon>Bacteroidales</taxon>
        <taxon>Prevotellaceae</taxon>
        <taxon>Hoylesella</taxon>
    </lineage>
</organism>
<evidence type="ECO:0000313" key="2">
    <source>
        <dbReference type="EMBL" id="EKX99540.1"/>
    </source>
</evidence>